<protein>
    <recommendedName>
        <fullName evidence="2">MADF domain-containing protein</fullName>
    </recommendedName>
</protein>
<comment type="caution">
    <text evidence="3">The sequence shown here is derived from an EMBL/GenBank/DDBJ whole genome shotgun (WGS) entry which is preliminary data.</text>
</comment>
<gene>
    <name evidence="3" type="ORF">PR048_003935</name>
</gene>
<reference evidence="3 4" key="1">
    <citation type="submission" date="2023-02" db="EMBL/GenBank/DDBJ databases">
        <title>LHISI_Scaffold_Assembly.</title>
        <authorList>
            <person name="Stuart O.P."/>
            <person name="Cleave R."/>
            <person name="Magrath M.J.L."/>
            <person name="Mikheyev A.S."/>
        </authorList>
    </citation>
    <scope>NUCLEOTIDE SEQUENCE [LARGE SCALE GENOMIC DNA]</scope>
    <source>
        <strain evidence="3">Daus_M_001</strain>
        <tissue evidence="3">Leg muscle</tissue>
    </source>
</reference>
<dbReference type="Proteomes" id="UP001159363">
    <property type="component" value="Chromosome 2"/>
</dbReference>
<sequence length="375" mass="42395">MGDCICGDETRGRGVLVNAIRARIQRSQCRDCGWNTQHELYCNKVTKHDAWVNIAKQFGCSAAAVKKKMYRMLASFHRDKVKGKRSVGTGREREIQSQPEDNAANQIEQHTAVIEDAEVLSEEPTMQEETHVKHDVFARHTTKHKSAKELKHNPRSSGALYLSSPLTGFPFELFAEQEENVPGRGILDERSIRLDKGELGPGGRRDKNCHWTARCYQRSFLLLSTILPPSVSSPVLPSHLLQLQHRGVHVCPNTQYLRRRHLSARYKICMHNKLHDAYVGDVKCGQRLYVGHHVYATAVTLVCGTHPTDIQVAPTAACSTDVDQFAFVPRNVLCTLVHTAADTRRRMPKFNILNNVSEHFLTRFSYSFLPTDAVF</sequence>
<dbReference type="EMBL" id="JARBHB010000002">
    <property type="protein sequence ID" value="KAJ8891407.1"/>
    <property type="molecule type" value="Genomic_DNA"/>
</dbReference>
<dbReference type="Pfam" id="PF10545">
    <property type="entry name" value="MADF_DNA_bdg"/>
    <property type="match status" value="1"/>
</dbReference>
<feature type="region of interest" description="Disordered" evidence="1">
    <location>
        <begin position="81"/>
        <end position="103"/>
    </location>
</feature>
<feature type="domain" description="MADF" evidence="2">
    <location>
        <begin position="28"/>
        <end position="84"/>
    </location>
</feature>
<evidence type="ECO:0000259" key="2">
    <source>
        <dbReference type="Pfam" id="PF10545"/>
    </source>
</evidence>
<dbReference type="InterPro" id="IPR006578">
    <property type="entry name" value="MADF-dom"/>
</dbReference>
<organism evidence="3 4">
    <name type="scientific">Dryococelus australis</name>
    <dbReference type="NCBI Taxonomy" id="614101"/>
    <lineage>
        <taxon>Eukaryota</taxon>
        <taxon>Metazoa</taxon>
        <taxon>Ecdysozoa</taxon>
        <taxon>Arthropoda</taxon>
        <taxon>Hexapoda</taxon>
        <taxon>Insecta</taxon>
        <taxon>Pterygota</taxon>
        <taxon>Neoptera</taxon>
        <taxon>Polyneoptera</taxon>
        <taxon>Phasmatodea</taxon>
        <taxon>Verophasmatodea</taxon>
        <taxon>Anareolatae</taxon>
        <taxon>Phasmatidae</taxon>
        <taxon>Eurycanthinae</taxon>
        <taxon>Dryococelus</taxon>
    </lineage>
</organism>
<evidence type="ECO:0000256" key="1">
    <source>
        <dbReference type="SAM" id="MobiDB-lite"/>
    </source>
</evidence>
<evidence type="ECO:0000313" key="3">
    <source>
        <dbReference type="EMBL" id="KAJ8891407.1"/>
    </source>
</evidence>
<name>A0ABQ9I435_9NEOP</name>
<proteinExistence type="predicted"/>
<evidence type="ECO:0000313" key="4">
    <source>
        <dbReference type="Proteomes" id="UP001159363"/>
    </source>
</evidence>
<keyword evidence="4" id="KW-1185">Reference proteome</keyword>
<accession>A0ABQ9I435</accession>